<protein>
    <submittedName>
        <fullName evidence="8">Mechanosensitive ion channel family protein</fullName>
    </submittedName>
</protein>
<dbReference type="Gene3D" id="1.10.287.1260">
    <property type="match status" value="1"/>
</dbReference>
<evidence type="ECO:0000256" key="2">
    <source>
        <dbReference type="ARBA" id="ARBA00008017"/>
    </source>
</evidence>
<dbReference type="SUPFAM" id="SSF50182">
    <property type="entry name" value="Sm-like ribonucleoproteins"/>
    <property type="match status" value="1"/>
</dbReference>
<comment type="caution">
    <text evidence="8">The sequence shown here is derived from an EMBL/GenBank/DDBJ whole genome shotgun (WGS) entry which is preliminary data.</text>
</comment>
<comment type="similarity">
    <text evidence="2">Belongs to the MscS (TC 1.A.23) family.</text>
</comment>
<evidence type="ECO:0000256" key="4">
    <source>
        <dbReference type="ARBA" id="ARBA00022989"/>
    </source>
</evidence>
<feature type="transmembrane region" description="Helical" evidence="6">
    <location>
        <begin position="57"/>
        <end position="74"/>
    </location>
</feature>
<keyword evidence="4 6" id="KW-1133">Transmembrane helix</keyword>
<dbReference type="Proteomes" id="UP001304461">
    <property type="component" value="Unassembled WGS sequence"/>
</dbReference>
<evidence type="ECO:0000256" key="3">
    <source>
        <dbReference type="ARBA" id="ARBA00022692"/>
    </source>
</evidence>
<evidence type="ECO:0000256" key="1">
    <source>
        <dbReference type="ARBA" id="ARBA00004141"/>
    </source>
</evidence>
<dbReference type="InterPro" id="IPR010920">
    <property type="entry name" value="LSM_dom_sf"/>
</dbReference>
<sequence>MEDLSRWIGQWLANPHVRSLGLAIAGVGIISIVSRLAKRSLPRYLPGSDSRYYARKIITFLGYFGSLILVASVFRDSLGGLSVAIGVASAGIAFALQEVIASVAGWIAISFGGFYETGDRVQLGGIRGDIIDIGILRTTLMELGEWVESDLYTGRIVRIANSFVFKAPVFNYSGDFPFLWDEIKVPVKYGSDHRLARRILERVVQEVVSNETTEKAIRAWKGMVSKYLVENARVDPAVTLVITDNWMEFTIRYVVDYKIRRLTKDRLYTRILDEFLTAEQRVEIASTTVHLVEAPEFRVRVRGPEG</sequence>
<dbReference type="InterPro" id="IPR023408">
    <property type="entry name" value="MscS_beta-dom_sf"/>
</dbReference>
<dbReference type="SUPFAM" id="SSF82861">
    <property type="entry name" value="Mechanosensitive channel protein MscS (YggB), transmembrane region"/>
    <property type="match status" value="1"/>
</dbReference>
<dbReference type="Pfam" id="PF00924">
    <property type="entry name" value="MS_channel_2nd"/>
    <property type="match status" value="1"/>
</dbReference>
<evidence type="ECO:0000313" key="9">
    <source>
        <dbReference type="Proteomes" id="UP001304461"/>
    </source>
</evidence>
<evidence type="ECO:0000256" key="5">
    <source>
        <dbReference type="ARBA" id="ARBA00023136"/>
    </source>
</evidence>
<dbReference type="InterPro" id="IPR011014">
    <property type="entry name" value="MscS_channel_TM-2"/>
</dbReference>
<evidence type="ECO:0000259" key="7">
    <source>
        <dbReference type="Pfam" id="PF00924"/>
    </source>
</evidence>
<evidence type="ECO:0000256" key="6">
    <source>
        <dbReference type="SAM" id="Phobius"/>
    </source>
</evidence>
<feature type="transmembrane region" description="Helical" evidence="6">
    <location>
        <begin position="80"/>
        <end position="109"/>
    </location>
</feature>
<name>A0ABU5RPY4_9CYAN</name>
<accession>A0ABU5RPY4</accession>
<gene>
    <name evidence="8" type="ORF">VB738_00930</name>
</gene>
<feature type="domain" description="Mechanosensitive ion channel MscS" evidence="7">
    <location>
        <begin position="99"/>
        <end position="173"/>
    </location>
</feature>
<dbReference type="InterPro" id="IPR006685">
    <property type="entry name" value="MscS_channel_2nd"/>
</dbReference>
<dbReference type="PANTHER" id="PTHR30221">
    <property type="entry name" value="SMALL-CONDUCTANCE MECHANOSENSITIVE CHANNEL"/>
    <property type="match status" value="1"/>
</dbReference>
<evidence type="ECO:0000313" key="8">
    <source>
        <dbReference type="EMBL" id="MEA5389812.1"/>
    </source>
</evidence>
<keyword evidence="9" id="KW-1185">Reference proteome</keyword>
<dbReference type="EMBL" id="JAYGHX010000001">
    <property type="protein sequence ID" value="MEA5389812.1"/>
    <property type="molecule type" value="Genomic_DNA"/>
</dbReference>
<keyword evidence="3 6" id="KW-0812">Transmembrane</keyword>
<reference evidence="8 9" key="1">
    <citation type="submission" date="2023-12" db="EMBL/GenBank/DDBJ databases">
        <title>Baltic Sea Cyanobacteria.</title>
        <authorList>
            <person name="Delbaje E."/>
            <person name="Fewer D.P."/>
            <person name="Shishido T.K."/>
        </authorList>
    </citation>
    <scope>NUCLEOTIDE SEQUENCE [LARGE SCALE GENOMIC DNA]</scope>
    <source>
        <strain evidence="8 9">UHCC 0139</strain>
    </source>
</reference>
<dbReference type="PANTHER" id="PTHR30221:SF1">
    <property type="entry name" value="SMALL-CONDUCTANCE MECHANOSENSITIVE CHANNEL"/>
    <property type="match status" value="1"/>
</dbReference>
<dbReference type="RefSeq" id="WP_323303945.1">
    <property type="nucleotide sequence ID" value="NZ_JAYGHX010000001.1"/>
</dbReference>
<dbReference type="InterPro" id="IPR045275">
    <property type="entry name" value="MscS_archaea/bacteria_type"/>
</dbReference>
<feature type="transmembrane region" description="Helical" evidence="6">
    <location>
        <begin position="20"/>
        <end position="37"/>
    </location>
</feature>
<dbReference type="Gene3D" id="2.30.30.60">
    <property type="match status" value="1"/>
</dbReference>
<proteinExistence type="inferred from homology"/>
<organism evidence="8 9">
    <name type="scientific">Cyanobium gracile UHCC 0139</name>
    <dbReference type="NCBI Taxonomy" id="3110308"/>
    <lineage>
        <taxon>Bacteria</taxon>
        <taxon>Bacillati</taxon>
        <taxon>Cyanobacteriota</taxon>
        <taxon>Cyanophyceae</taxon>
        <taxon>Synechococcales</taxon>
        <taxon>Prochlorococcaceae</taxon>
        <taxon>Cyanobium</taxon>
    </lineage>
</organism>
<comment type="subcellular location">
    <subcellularLocation>
        <location evidence="1">Membrane</location>
        <topology evidence="1">Multi-pass membrane protein</topology>
    </subcellularLocation>
</comment>
<keyword evidence="5 6" id="KW-0472">Membrane</keyword>